<reference evidence="3" key="2">
    <citation type="journal article" date="2016" name="Genome Announc.">
        <title>Draft Genome Sequences of Two Novel Amoeba-Resistant Intranuclear Bacteria, 'Candidatus Berkiella cookevillensis' and 'Candidatus Berkiella aquae'.</title>
        <authorList>
            <person name="Mehari Y.T."/>
            <person name="Arivett B.A."/>
            <person name="Farone A.L."/>
            <person name="Gunderson J.H."/>
            <person name="Farone M.B."/>
        </authorList>
    </citation>
    <scope>NUCLEOTIDE SEQUENCE</scope>
    <source>
        <strain evidence="3">HT99</strain>
    </source>
</reference>
<protein>
    <submittedName>
        <fullName evidence="3">DUF2950 domain-containing protein</fullName>
    </submittedName>
</protein>
<dbReference type="RefSeq" id="WP_158003373.1">
    <property type="nucleotide sequence ID" value="NZ_LKAJ02000001.1"/>
</dbReference>
<organism evidence="2">
    <name type="scientific">Candidatus Berkiella aquae</name>
    <dbReference type="NCBI Taxonomy" id="295108"/>
    <lineage>
        <taxon>Bacteria</taxon>
        <taxon>Pseudomonadati</taxon>
        <taxon>Pseudomonadota</taxon>
        <taxon>Gammaproteobacteria</taxon>
        <taxon>Candidatus Berkiellales</taxon>
        <taxon>Candidatus Berkiellaceae</taxon>
        <taxon>Candidatus Berkiella</taxon>
    </lineage>
</organism>
<feature type="signal peptide" evidence="1">
    <location>
        <begin position="1"/>
        <end position="23"/>
    </location>
</feature>
<reference evidence="3" key="3">
    <citation type="submission" date="2021-06" db="EMBL/GenBank/DDBJ databases">
        <title>Genomic Description and Analysis of Intracellular Bacteria, Candidatus Berkiella cookevillensis and Candidatus Berkiella aquae.</title>
        <authorList>
            <person name="Kidane D.T."/>
            <person name="Mehari Y.T."/>
            <person name="Rice F.C."/>
            <person name="Arivett B.A."/>
            <person name="Farone A.L."/>
            <person name="Berk S.G."/>
            <person name="Farone M.B."/>
        </authorList>
    </citation>
    <scope>NUCLEOTIDE SEQUENCE</scope>
    <source>
        <strain evidence="3">HT99</strain>
    </source>
</reference>
<evidence type="ECO:0000313" key="4">
    <source>
        <dbReference type="Proteomes" id="UP000051497"/>
    </source>
</evidence>
<dbReference type="STRING" id="295108.HT99x_01363"/>
<dbReference type="AlphaFoldDB" id="A0A0Q9YVT3"/>
<reference evidence="2" key="1">
    <citation type="submission" date="2015-09" db="EMBL/GenBank/DDBJ databases">
        <title>Draft Genome Sequences of Two Novel Amoeba-resistant Intranuclear Bacteria, Candidatus Berkiella cookevillensis and Candidatus Berkiella aquae.</title>
        <authorList>
            <person name="Mehari Y.T."/>
            <person name="Arivett B.A."/>
            <person name="Farone A.L."/>
            <person name="Gunderson J.H."/>
            <person name="Farone M.B."/>
        </authorList>
    </citation>
    <scope>NUCLEOTIDE SEQUENCE [LARGE SCALE GENOMIC DNA]</scope>
    <source>
        <strain evidence="2">HT99</strain>
    </source>
</reference>
<comment type="caution">
    <text evidence="2">The sequence shown here is derived from an EMBL/GenBank/DDBJ whole genome shotgun (WGS) entry which is preliminary data.</text>
</comment>
<evidence type="ECO:0000313" key="2">
    <source>
        <dbReference type="EMBL" id="KRG21610.1"/>
    </source>
</evidence>
<dbReference type="OrthoDB" id="108782at2"/>
<dbReference type="EMBL" id="LKAJ01000004">
    <property type="protein sequence ID" value="KRG21610.1"/>
    <property type="molecule type" value="Genomic_DNA"/>
</dbReference>
<feature type="chain" id="PRO_5043129857" evidence="1">
    <location>
        <begin position="24"/>
        <end position="310"/>
    </location>
</feature>
<gene>
    <name evidence="3" type="ORF">HT99x_008830</name>
    <name evidence="2" type="ORF">HT99x_01363</name>
</gene>
<proteinExistence type="predicted"/>
<accession>A0A0Q9YVT3</accession>
<keyword evidence="1" id="KW-0732">Signal</keyword>
<keyword evidence="4" id="KW-1185">Reference proteome</keyword>
<evidence type="ECO:0000313" key="3">
    <source>
        <dbReference type="EMBL" id="MCS5711539.1"/>
    </source>
</evidence>
<name>A0A0Q9YVT3_9GAMM</name>
<dbReference type="EMBL" id="LKAJ02000001">
    <property type="protein sequence ID" value="MCS5711539.1"/>
    <property type="molecule type" value="Genomic_DNA"/>
</dbReference>
<dbReference type="Pfam" id="PF11453">
    <property type="entry name" value="DUF2950"/>
    <property type="match status" value="1"/>
</dbReference>
<sequence>MHPTIRILGVTTATLALCTSVNAATQNTKQMSFSSPEEAVTTFVSSIKADDKDKLIQIFGTEAKPLVESGDAIEDKANRELFLKAYNNANKLEKVSDTKFILTIGKDNWQFPIPLVQEANSWHFDTDSGKEEILNRRIGRNEISVMKALLAYVDAQHDYYLSNPQQDKQLSYAQKFQSTLNTHDGLYYPVKSGETPSPLGEFYAKAHSEGHDANSESKQPYYGYFYRILKSQGPDAKGGAYDYLVQGKMIGGHALIAWPATYGNTGMMTFIVNQEGKIYEKDLGANTQVDVEKITTFNPDKTWKMVKEAN</sequence>
<dbReference type="InterPro" id="IPR021556">
    <property type="entry name" value="DUF2950"/>
</dbReference>
<dbReference type="Proteomes" id="UP000051497">
    <property type="component" value="Unassembled WGS sequence"/>
</dbReference>
<evidence type="ECO:0000256" key="1">
    <source>
        <dbReference type="SAM" id="SignalP"/>
    </source>
</evidence>